<evidence type="ECO:0000256" key="2">
    <source>
        <dbReference type="ARBA" id="ARBA00022643"/>
    </source>
</evidence>
<evidence type="ECO:0000256" key="5">
    <source>
        <dbReference type="ARBA" id="ARBA00033748"/>
    </source>
</evidence>
<feature type="binding site" evidence="6">
    <location>
        <position position="100"/>
    </location>
    <ligand>
        <name>FMN</name>
        <dbReference type="ChEBI" id="CHEBI:58210"/>
    </ligand>
</feature>
<gene>
    <name evidence="8" type="ORF">SAMN05216554_3166</name>
</gene>
<dbReference type="EMBL" id="FNPZ01000003">
    <property type="protein sequence ID" value="SDZ30582.1"/>
    <property type="molecule type" value="Genomic_DNA"/>
</dbReference>
<dbReference type="PANTHER" id="PTHR30011">
    <property type="entry name" value="ALKANESULFONATE MONOOXYGENASE-RELATED"/>
    <property type="match status" value="1"/>
</dbReference>
<dbReference type="Gene3D" id="3.20.20.30">
    <property type="entry name" value="Luciferase-like domain"/>
    <property type="match status" value="1"/>
</dbReference>
<keyword evidence="1 6" id="KW-0285">Flavoprotein</keyword>
<sequence>MTRALHLAVALDGTGWHPAAWREASARPTEIFTARYWLDLVLAAERGGVDFVTIEDSLSLQSSVFAAPDDRTDQVRGRLDALLIASSVAPLTTRIGLVPTVTTTHTEPFHVATALQTLDFASEGRAGWRVQVSASSAEARHFGRRTIEPLDLEAYRRGEGEALMRELFDEAGEVIEVVRRLWDSWEDDAIVRDVENGRFLDGSKVHYTDFAGRFVSVTGASITPRSPQGQPPVTALAHATIPYELAAEHADLVYVTPHSPDDLERILAEVHDAEARLRDPVRPPLLVYADLVVLLEEQADAAENALRLLDDLAGAPLTSDALVVAGTPAALVERLLDGHRRGLDGFRLRPARLPADLDAIAGSVIPALEAAGVRAAAASDQSGASASGSAATLRDRLGLERPANLFTASTRPTEVRA</sequence>
<organism evidence="8 9">
    <name type="scientific">Herbiconiux ginsengi</name>
    <dbReference type="NCBI Taxonomy" id="381665"/>
    <lineage>
        <taxon>Bacteria</taxon>
        <taxon>Bacillati</taxon>
        <taxon>Actinomycetota</taxon>
        <taxon>Actinomycetes</taxon>
        <taxon>Micrococcales</taxon>
        <taxon>Microbacteriaceae</taxon>
        <taxon>Herbiconiux</taxon>
    </lineage>
</organism>
<evidence type="ECO:0000256" key="1">
    <source>
        <dbReference type="ARBA" id="ARBA00022630"/>
    </source>
</evidence>
<dbReference type="InterPro" id="IPR051260">
    <property type="entry name" value="Diverse_substr_monoxygenases"/>
</dbReference>
<dbReference type="InterPro" id="IPR011251">
    <property type="entry name" value="Luciferase-like_dom"/>
</dbReference>
<keyword evidence="9" id="KW-1185">Reference proteome</keyword>
<keyword evidence="3" id="KW-0560">Oxidoreductase</keyword>
<feature type="binding site" evidence="6">
    <location>
        <position position="56"/>
    </location>
    <ligand>
        <name>FMN</name>
        <dbReference type="ChEBI" id="CHEBI:58210"/>
    </ligand>
</feature>
<dbReference type="AlphaFoldDB" id="A0A1H3RY17"/>
<evidence type="ECO:0000256" key="4">
    <source>
        <dbReference type="ARBA" id="ARBA00023033"/>
    </source>
</evidence>
<dbReference type="Pfam" id="PF00296">
    <property type="entry name" value="Bac_luciferase"/>
    <property type="match status" value="1"/>
</dbReference>
<name>A0A1H3RY17_9MICO</name>
<reference evidence="8 9" key="1">
    <citation type="submission" date="2016-10" db="EMBL/GenBank/DDBJ databases">
        <authorList>
            <person name="de Groot N.N."/>
        </authorList>
    </citation>
    <scope>NUCLEOTIDE SEQUENCE [LARGE SCALE GENOMIC DNA]</scope>
    <source>
        <strain evidence="8 9">CGMCC 4.3491</strain>
    </source>
</reference>
<comment type="similarity">
    <text evidence="5">Belongs to the NtaA/SnaA/DszA monooxygenase family.</text>
</comment>
<protein>
    <submittedName>
        <fullName evidence="8">Flavin-dependent oxidoreductase, luciferase family (Includes alkanesulfonate monooxygenase SsuD and methylene tetrahydromethanopterin reductase)</fullName>
    </submittedName>
</protein>
<dbReference type="PANTHER" id="PTHR30011:SF16">
    <property type="entry name" value="C2H2 FINGER DOMAIN TRANSCRIPTION FACTOR (EUROFUNG)-RELATED"/>
    <property type="match status" value="1"/>
</dbReference>
<evidence type="ECO:0000256" key="6">
    <source>
        <dbReference type="PIRSR" id="PIRSR000337-1"/>
    </source>
</evidence>
<dbReference type="RefSeq" id="WP_092555480.1">
    <property type="nucleotide sequence ID" value="NZ_FNPZ01000003.1"/>
</dbReference>
<dbReference type="InterPro" id="IPR016215">
    <property type="entry name" value="NTA_MOA"/>
</dbReference>
<dbReference type="STRING" id="381665.SAMN05216554_3166"/>
<keyword evidence="4 8" id="KW-0503">Monooxygenase</keyword>
<keyword evidence="2 6" id="KW-0288">FMN</keyword>
<feature type="domain" description="Luciferase-like" evidence="7">
    <location>
        <begin position="22"/>
        <end position="312"/>
    </location>
</feature>
<dbReference type="Proteomes" id="UP000198891">
    <property type="component" value="Unassembled WGS sequence"/>
</dbReference>
<evidence type="ECO:0000313" key="8">
    <source>
        <dbReference type="EMBL" id="SDZ30582.1"/>
    </source>
</evidence>
<evidence type="ECO:0000313" key="9">
    <source>
        <dbReference type="Proteomes" id="UP000198891"/>
    </source>
</evidence>
<dbReference type="GO" id="GO:0016705">
    <property type="term" value="F:oxidoreductase activity, acting on paired donors, with incorporation or reduction of molecular oxygen"/>
    <property type="evidence" value="ECO:0007669"/>
    <property type="project" value="InterPro"/>
</dbReference>
<dbReference type="GO" id="GO:0004497">
    <property type="term" value="F:monooxygenase activity"/>
    <property type="evidence" value="ECO:0007669"/>
    <property type="project" value="UniProtKB-KW"/>
</dbReference>
<dbReference type="OrthoDB" id="3265338at2"/>
<dbReference type="PIRSF" id="PIRSF000337">
    <property type="entry name" value="NTA_MOA"/>
    <property type="match status" value="1"/>
</dbReference>
<accession>A0A1H3RY17</accession>
<proteinExistence type="inferred from homology"/>
<evidence type="ECO:0000256" key="3">
    <source>
        <dbReference type="ARBA" id="ARBA00023002"/>
    </source>
</evidence>
<dbReference type="InterPro" id="IPR036661">
    <property type="entry name" value="Luciferase-like_sf"/>
</dbReference>
<dbReference type="SUPFAM" id="SSF51679">
    <property type="entry name" value="Bacterial luciferase-like"/>
    <property type="match status" value="1"/>
</dbReference>
<evidence type="ECO:0000259" key="7">
    <source>
        <dbReference type="Pfam" id="PF00296"/>
    </source>
</evidence>